<keyword evidence="1" id="KW-0805">Transcription regulation</keyword>
<keyword evidence="3" id="KW-0804">Transcription</keyword>
<dbReference type="Gene3D" id="1.10.10.10">
    <property type="entry name" value="Winged helix-like DNA-binding domain superfamily/Winged helix DNA-binding domain"/>
    <property type="match status" value="1"/>
</dbReference>
<dbReference type="PANTHER" id="PTHR30514:SF20">
    <property type="entry name" value="TRANSCRIPTIONAL REGULATOR"/>
    <property type="match status" value="1"/>
</dbReference>
<dbReference type="GO" id="GO:0003677">
    <property type="term" value="F:DNA binding"/>
    <property type="evidence" value="ECO:0007669"/>
    <property type="project" value="UniProtKB-KW"/>
</dbReference>
<dbReference type="STRING" id="1265309.K529_012690"/>
<dbReference type="RefSeq" id="WP_005650142.1">
    <property type="nucleotide sequence ID" value="NZ_CP015230.1"/>
</dbReference>
<feature type="domain" description="HTH rpiR-type" evidence="4">
    <location>
        <begin position="15"/>
        <end position="91"/>
    </location>
</feature>
<dbReference type="InterPro" id="IPR036388">
    <property type="entry name" value="WH-like_DNA-bd_sf"/>
</dbReference>
<dbReference type="AlphaFoldDB" id="A0A1B1A544"/>
<dbReference type="InterPro" id="IPR046348">
    <property type="entry name" value="SIS_dom_sf"/>
</dbReference>
<dbReference type="CDD" id="cd05013">
    <property type="entry name" value="SIS_RpiR"/>
    <property type="match status" value="1"/>
</dbReference>
<dbReference type="GO" id="GO:0097367">
    <property type="term" value="F:carbohydrate derivative binding"/>
    <property type="evidence" value="ECO:0007669"/>
    <property type="project" value="InterPro"/>
</dbReference>
<dbReference type="PROSITE" id="PS51464">
    <property type="entry name" value="SIS"/>
    <property type="match status" value="1"/>
</dbReference>
<evidence type="ECO:0000256" key="1">
    <source>
        <dbReference type="ARBA" id="ARBA00023015"/>
    </source>
</evidence>
<proteinExistence type="predicted"/>
<dbReference type="SUPFAM" id="SSF46689">
    <property type="entry name" value="Homeodomain-like"/>
    <property type="match status" value="1"/>
</dbReference>
<dbReference type="PROSITE" id="PS51071">
    <property type="entry name" value="HTH_RPIR"/>
    <property type="match status" value="1"/>
</dbReference>
<dbReference type="SUPFAM" id="SSF53697">
    <property type="entry name" value="SIS domain"/>
    <property type="match status" value="1"/>
</dbReference>
<reference evidence="6" key="1">
    <citation type="journal article" date="2016" name="ISME J.">
        <title>Global occurrence and heterogeneity of the Roseobacter-clade species Ruegeria mobilis.</title>
        <authorList>
            <person name="Sonnenschein E."/>
            <person name="Gram L."/>
        </authorList>
    </citation>
    <scope>NUCLEOTIDE SEQUENCE [LARGE SCALE GENOMIC DNA]</scope>
    <source>
        <strain evidence="6">F1926</strain>
    </source>
</reference>
<dbReference type="EMBL" id="CP015230">
    <property type="protein sequence ID" value="ANP41628.1"/>
    <property type="molecule type" value="Genomic_DNA"/>
</dbReference>
<feature type="domain" description="SIS" evidence="5">
    <location>
        <begin position="140"/>
        <end position="276"/>
    </location>
</feature>
<dbReference type="Pfam" id="PF01380">
    <property type="entry name" value="SIS"/>
    <property type="match status" value="1"/>
</dbReference>
<keyword evidence="2" id="KW-0238">DNA-binding</keyword>
<name>A0A1B1A544_9RHOB</name>
<dbReference type="InterPro" id="IPR035472">
    <property type="entry name" value="RpiR-like_SIS"/>
</dbReference>
<evidence type="ECO:0000256" key="2">
    <source>
        <dbReference type="ARBA" id="ARBA00023125"/>
    </source>
</evidence>
<dbReference type="InterPro" id="IPR001347">
    <property type="entry name" value="SIS_dom"/>
</dbReference>
<protein>
    <submittedName>
        <fullName evidence="6">RpiR family transcriptional regulator</fullName>
    </submittedName>
</protein>
<evidence type="ECO:0000313" key="6">
    <source>
        <dbReference type="EMBL" id="ANP41628.1"/>
    </source>
</evidence>
<accession>A0A1B1A544</accession>
<dbReference type="GeneID" id="28250706"/>
<organism evidence="6">
    <name type="scientific">Tritonibacter mobilis F1926</name>
    <dbReference type="NCBI Taxonomy" id="1265309"/>
    <lineage>
        <taxon>Bacteria</taxon>
        <taxon>Pseudomonadati</taxon>
        <taxon>Pseudomonadota</taxon>
        <taxon>Alphaproteobacteria</taxon>
        <taxon>Rhodobacterales</taxon>
        <taxon>Paracoccaceae</taxon>
        <taxon>Tritonibacter</taxon>
    </lineage>
</organism>
<dbReference type="InterPro" id="IPR009057">
    <property type="entry name" value="Homeodomain-like_sf"/>
</dbReference>
<evidence type="ECO:0000256" key="3">
    <source>
        <dbReference type="ARBA" id="ARBA00023163"/>
    </source>
</evidence>
<gene>
    <name evidence="6" type="ORF">K529_012690</name>
</gene>
<dbReference type="InterPro" id="IPR000281">
    <property type="entry name" value="HTH_RpiR"/>
</dbReference>
<dbReference type="Pfam" id="PF01418">
    <property type="entry name" value="HTH_6"/>
    <property type="match status" value="1"/>
</dbReference>
<dbReference type="InterPro" id="IPR047640">
    <property type="entry name" value="RpiR-like"/>
</dbReference>
<dbReference type="OrthoDB" id="9814005at2"/>
<reference evidence="6" key="2">
    <citation type="submission" date="2016-04" db="EMBL/GenBank/DDBJ databases">
        <authorList>
            <person name="Evans L.H."/>
            <person name="Alamgir A."/>
            <person name="Owens N."/>
            <person name="Weber N.D."/>
            <person name="Virtaneva K."/>
            <person name="Barbian K."/>
            <person name="Babar A."/>
            <person name="Rosenke K."/>
        </authorList>
    </citation>
    <scope>NUCLEOTIDE SEQUENCE</scope>
    <source>
        <strain evidence="6">F1926</strain>
    </source>
</reference>
<dbReference type="Gene3D" id="3.40.50.10490">
    <property type="entry name" value="Glucose-6-phosphate isomerase like protein, domain 1"/>
    <property type="match status" value="1"/>
</dbReference>
<evidence type="ECO:0000259" key="5">
    <source>
        <dbReference type="PROSITE" id="PS51464"/>
    </source>
</evidence>
<sequence>MSENEGIATPPTNITQTIERLDQMQDELPKRLKQCASFTRRHLHLVAVSTVSDMAKASGVAPSVYIRFCQAIGFSGYSEMQGLFRVQYTSFRPDYEQRLAQVRPDVAQGSGQLLGEFTEAGHKSLLSLGNSVANEGLNSVASGLAQARILHLLGMRRAFAVVSNMSYLLGKMDVPALLHTDVGHLDSPPLMTPDDALFAVTFAPFSEDVIQQAREAAERGVPVYGLSDSEKCPLFEFAREVLIVHEHEVAGFRALNASITLTTALSVLVGSQRRES</sequence>
<dbReference type="PANTHER" id="PTHR30514">
    <property type="entry name" value="GLUCOKINASE"/>
    <property type="match status" value="1"/>
</dbReference>
<dbReference type="Proteomes" id="UP000013243">
    <property type="component" value="Chromosome"/>
</dbReference>
<dbReference type="KEGG" id="rmb:K529_012690"/>
<dbReference type="GO" id="GO:0003700">
    <property type="term" value="F:DNA-binding transcription factor activity"/>
    <property type="evidence" value="ECO:0007669"/>
    <property type="project" value="InterPro"/>
</dbReference>
<dbReference type="GO" id="GO:1901135">
    <property type="term" value="P:carbohydrate derivative metabolic process"/>
    <property type="evidence" value="ECO:0007669"/>
    <property type="project" value="InterPro"/>
</dbReference>
<evidence type="ECO:0000259" key="4">
    <source>
        <dbReference type="PROSITE" id="PS51071"/>
    </source>
</evidence>